<reference evidence="1" key="1">
    <citation type="journal article" date="2019" name="Sci. Rep.">
        <title>Draft genome of Tanacetum cinerariifolium, the natural source of mosquito coil.</title>
        <authorList>
            <person name="Yamashiro T."/>
            <person name="Shiraishi A."/>
            <person name="Satake H."/>
            <person name="Nakayama K."/>
        </authorList>
    </citation>
    <scope>NUCLEOTIDE SEQUENCE</scope>
</reference>
<sequence length="78" mass="7885">GLRSRLGRSRSWRSSLHGRHFSAAAGGHPVHAGAGGHALFALGGSGAGAVVFFAFGGRFVTVVGEGGRGRNQQGEGEQ</sequence>
<proteinExistence type="predicted"/>
<organism evidence="1">
    <name type="scientific">Tanacetum cinerariifolium</name>
    <name type="common">Dalmatian daisy</name>
    <name type="synonym">Chrysanthemum cinerariifolium</name>
    <dbReference type="NCBI Taxonomy" id="118510"/>
    <lineage>
        <taxon>Eukaryota</taxon>
        <taxon>Viridiplantae</taxon>
        <taxon>Streptophyta</taxon>
        <taxon>Embryophyta</taxon>
        <taxon>Tracheophyta</taxon>
        <taxon>Spermatophyta</taxon>
        <taxon>Magnoliopsida</taxon>
        <taxon>eudicotyledons</taxon>
        <taxon>Gunneridae</taxon>
        <taxon>Pentapetalae</taxon>
        <taxon>asterids</taxon>
        <taxon>campanulids</taxon>
        <taxon>Asterales</taxon>
        <taxon>Asteraceae</taxon>
        <taxon>Asteroideae</taxon>
        <taxon>Anthemideae</taxon>
        <taxon>Anthemidinae</taxon>
        <taxon>Tanacetum</taxon>
    </lineage>
</organism>
<gene>
    <name evidence="1" type="ORF">Tci_912497</name>
</gene>
<name>A0A699W458_TANCI</name>
<accession>A0A699W458</accession>
<dbReference type="EMBL" id="BKCJ011535100">
    <property type="protein sequence ID" value="GFD40528.1"/>
    <property type="molecule type" value="Genomic_DNA"/>
</dbReference>
<dbReference type="AlphaFoldDB" id="A0A699W458"/>
<evidence type="ECO:0000313" key="1">
    <source>
        <dbReference type="EMBL" id="GFD40528.1"/>
    </source>
</evidence>
<protein>
    <submittedName>
        <fullName evidence="1">Uncharacterized protein</fullName>
    </submittedName>
</protein>
<feature type="non-terminal residue" evidence="1">
    <location>
        <position position="1"/>
    </location>
</feature>
<comment type="caution">
    <text evidence="1">The sequence shown here is derived from an EMBL/GenBank/DDBJ whole genome shotgun (WGS) entry which is preliminary data.</text>
</comment>